<dbReference type="InterPro" id="IPR011043">
    <property type="entry name" value="Gal_Oxase/kelch_b-propeller"/>
</dbReference>
<evidence type="ECO:0000313" key="2">
    <source>
        <dbReference type="EMBL" id="RVU46928.1"/>
    </source>
</evidence>
<dbReference type="InterPro" id="IPR000408">
    <property type="entry name" value="Reg_chr_condens"/>
</dbReference>
<keyword evidence="3" id="KW-1185">Reference proteome</keyword>
<dbReference type="SUPFAM" id="SSF50965">
    <property type="entry name" value="Galactose oxidase, central domain"/>
    <property type="match status" value="1"/>
</dbReference>
<comment type="caution">
    <text evidence="2">The sequence shown here is derived from an EMBL/GenBank/DDBJ whole genome shotgun (WGS) entry which is preliminary data.</text>
</comment>
<dbReference type="InterPro" id="IPR009091">
    <property type="entry name" value="RCC1/BLIP-II"/>
</dbReference>
<dbReference type="PRINTS" id="PR00633">
    <property type="entry name" value="RCCNDNSATION"/>
</dbReference>
<protein>
    <recommendedName>
        <fullName evidence="4">Chromosome condensation regulator RCC1</fullName>
    </recommendedName>
</protein>
<evidence type="ECO:0000256" key="1">
    <source>
        <dbReference type="SAM" id="MobiDB-lite"/>
    </source>
</evidence>
<feature type="region of interest" description="Disordered" evidence="1">
    <location>
        <begin position="24"/>
        <end position="79"/>
    </location>
</feature>
<sequence length="509" mass="51775">MKRELLVALGLSVGLCAAWGCGEPEEDPVEDVGVEDVGGDDDAGDVGGEDGGEDADVEEDGGDGGGSDGGVDVSGTPEGRTYFRSVSGVVVSCEESCEVACELSLDGGEAEAVACEDGVAFDLEGLEYGTYQLDAVVDGEVAASRSFEVHPPEWSAVSGGEGHTCAILLDGHLVCFGRGDEGQLGDGAMTSSAEARHVNGMWSAVDAGARHTCAISDAGELYCWGTSVEGALGIGETSADSPAQVGAESDWESVSAGGTHSCGIRAGGALYCWGDSSEGATGLGGDVSEAAEPVLVEADGVGAWSAVSAGTGFTCALTDAGVLYCWGRADAGVVGTNGEDVLEPRVYEGELSFVALSAGDVHTCGVLDLGDSPDDVYCWGEGGSYQLGTAETRRENAPKPRSVGSVELMSVTSGDVHSCGLAADGTMHCWGQNLRGQLGFDPVTTEFPFPAQAGEEVWASVSAGELHTCGVRASDKGLLCWGDNSDGELGRGEVGEEPLFEAAEIIWPF</sequence>
<dbReference type="PANTHER" id="PTHR45982">
    <property type="entry name" value="REGULATOR OF CHROMOSOME CONDENSATION"/>
    <property type="match status" value="1"/>
</dbReference>
<reference evidence="2 3" key="1">
    <citation type="submission" date="2019-01" db="EMBL/GenBank/DDBJ databases">
        <title>Lujinxingia litoralis gen. nov., sp. nov. and Lujinxingia sediminis gen. nov., sp. nov., new members in the order Bradymonadales, isolated from coastal sediment.</title>
        <authorList>
            <person name="Li C.-M."/>
        </authorList>
    </citation>
    <scope>NUCLEOTIDE SEQUENCE [LARGE SCALE GENOMIC DNA]</scope>
    <source>
        <strain evidence="2 3">SEH01</strain>
    </source>
</reference>
<dbReference type="PANTHER" id="PTHR45982:SF1">
    <property type="entry name" value="REGULATOR OF CHROMOSOME CONDENSATION"/>
    <property type="match status" value="1"/>
</dbReference>
<dbReference type="RefSeq" id="WP_127779799.1">
    <property type="nucleotide sequence ID" value="NZ_SADD01000002.1"/>
</dbReference>
<accession>A0ABY0CVU7</accession>
<dbReference type="Proteomes" id="UP000282926">
    <property type="component" value="Unassembled WGS sequence"/>
</dbReference>
<dbReference type="InterPro" id="IPR051553">
    <property type="entry name" value="Ran_GTPase-activating"/>
</dbReference>
<name>A0ABY0CVU7_9DELT</name>
<gene>
    <name evidence="2" type="ORF">EA187_07275</name>
</gene>
<dbReference type="SUPFAM" id="SSF50985">
    <property type="entry name" value="RCC1/BLIP-II"/>
    <property type="match status" value="1"/>
</dbReference>
<organism evidence="2 3">
    <name type="scientific">Lujinxingia sediminis</name>
    <dbReference type="NCBI Taxonomy" id="2480984"/>
    <lineage>
        <taxon>Bacteria</taxon>
        <taxon>Deltaproteobacteria</taxon>
        <taxon>Bradymonadales</taxon>
        <taxon>Lujinxingiaceae</taxon>
        <taxon>Lujinxingia</taxon>
    </lineage>
</organism>
<proteinExistence type="predicted"/>
<dbReference type="Pfam" id="PF13540">
    <property type="entry name" value="RCC1_2"/>
    <property type="match status" value="6"/>
</dbReference>
<evidence type="ECO:0000313" key="3">
    <source>
        <dbReference type="Proteomes" id="UP000282926"/>
    </source>
</evidence>
<evidence type="ECO:0008006" key="4">
    <source>
        <dbReference type="Google" id="ProtNLM"/>
    </source>
</evidence>
<dbReference type="PROSITE" id="PS50012">
    <property type="entry name" value="RCC1_3"/>
    <property type="match status" value="6"/>
</dbReference>
<dbReference type="EMBL" id="SADD01000002">
    <property type="protein sequence ID" value="RVU46928.1"/>
    <property type="molecule type" value="Genomic_DNA"/>
</dbReference>
<feature type="compositionally biased region" description="Acidic residues" evidence="1">
    <location>
        <begin position="24"/>
        <end position="62"/>
    </location>
</feature>
<dbReference type="Gene3D" id="2.130.10.30">
    <property type="entry name" value="Regulator of chromosome condensation 1/beta-lactamase-inhibitor protein II"/>
    <property type="match status" value="2"/>
</dbReference>